<evidence type="ECO:0000256" key="5">
    <source>
        <dbReference type="ARBA" id="ARBA00022692"/>
    </source>
</evidence>
<keyword evidence="5 8" id="KW-0812">Transmembrane</keyword>
<feature type="transmembrane region" description="Helical" evidence="8">
    <location>
        <begin position="290"/>
        <end position="309"/>
    </location>
</feature>
<feature type="transmembrane region" description="Helical" evidence="8">
    <location>
        <begin position="380"/>
        <end position="401"/>
    </location>
</feature>
<keyword evidence="7 8" id="KW-0472">Membrane</keyword>
<dbReference type="Gene3D" id="1.20.1250.20">
    <property type="entry name" value="MFS general substrate transporter like domains"/>
    <property type="match status" value="2"/>
</dbReference>
<protein>
    <submittedName>
        <fullName evidence="10">Permease</fullName>
    </submittedName>
</protein>
<evidence type="ECO:0000256" key="4">
    <source>
        <dbReference type="ARBA" id="ARBA00022519"/>
    </source>
</evidence>
<dbReference type="GO" id="GO:0015528">
    <property type="term" value="F:lactose:proton symporter activity"/>
    <property type="evidence" value="ECO:0007669"/>
    <property type="project" value="TreeGrafter"/>
</dbReference>
<evidence type="ECO:0000313" key="11">
    <source>
        <dbReference type="Proteomes" id="UP000000445"/>
    </source>
</evidence>
<evidence type="ECO:0000259" key="9">
    <source>
        <dbReference type="PROSITE" id="PS50850"/>
    </source>
</evidence>
<dbReference type="PANTHER" id="PTHR23522">
    <property type="entry name" value="BLL5896 PROTEIN"/>
    <property type="match status" value="1"/>
</dbReference>
<evidence type="ECO:0000313" key="10">
    <source>
        <dbReference type="EMBL" id="ACM23710.1"/>
    </source>
</evidence>
<dbReference type="InterPro" id="IPR020846">
    <property type="entry name" value="MFS_dom"/>
</dbReference>
<dbReference type="Proteomes" id="UP000000445">
    <property type="component" value="Chromosome"/>
</dbReference>
<dbReference type="SUPFAM" id="SSF103473">
    <property type="entry name" value="MFS general substrate transporter"/>
    <property type="match status" value="1"/>
</dbReference>
<feature type="transmembrane region" description="Helical" evidence="8">
    <location>
        <begin position="163"/>
        <end position="180"/>
    </location>
</feature>
<dbReference type="PROSITE" id="PS50850">
    <property type="entry name" value="MFS"/>
    <property type="match status" value="1"/>
</dbReference>
<dbReference type="PANTHER" id="PTHR23522:SF10">
    <property type="entry name" value="3-PHENYLPROPIONIC ACID TRANSPORTER-RELATED"/>
    <property type="match status" value="1"/>
</dbReference>
<feature type="transmembrane region" description="Helical" evidence="8">
    <location>
        <begin position="42"/>
        <end position="61"/>
    </location>
</feature>
<feature type="transmembrane region" description="Helical" evidence="8">
    <location>
        <begin position="354"/>
        <end position="374"/>
    </location>
</feature>
<dbReference type="GO" id="GO:0005886">
    <property type="term" value="C:plasma membrane"/>
    <property type="evidence" value="ECO:0007669"/>
    <property type="project" value="UniProtKB-SubCell"/>
</dbReference>
<feature type="transmembrane region" description="Helical" evidence="8">
    <location>
        <begin position="321"/>
        <end position="342"/>
    </location>
</feature>
<evidence type="ECO:0000256" key="6">
    <source>
        <dbReference type="ARBA" id="ARBA00022989"/>
    </source>
</evidence>
<feature type="transmembrane region" description="Helical" evidence="8">
    <location>
        <begin position="105"/>
        <end position="123"/>
    </location>
</feature>
<keyword evidence="6 8" id="KW-1133">Transmembrane helix</keyword>
<keyword evidence="4" id="KW-0997">Cell inner membrane</keyword>
<evidence type="ECO:0000256" key="1">
    <source>
        <dbReference type="ARBA" id="ARBA00004429"/>
    </source>
</evidence>
<dbReference type="AlphaFoldDB" id="B9K9S7"/>
<proteinExistence type="predicted"/>
<keyword evidence="11" id="KW-1185">Reference proteome</keyword>
<evidence type="ECO:0000256" key="7">
    <source>
        <dbReference type="ARBA" id="ARBA00023136"/>
    </source>
</evidence>
<dbReference type="Pfam" id="PF12832">
    <property type="entry name" value="MFS_1_like"/>
    <property type="match status" value="1"/>
</dbReference>
<gene>
    <name evidence="10" type="ordered locus">CTN_1534</name>
</gene>
<dbReference type="InterPro" id="IPR024989">
    <property type="entry name" value="MFS_assoc_dom"/>
</dbReference>
<feature type="transmembrane region" description="Helical" evidence="8">
    <location>
        <begin position="73"/>
        <end position="93"/>
    </location>
</feature>
<feature type="domain" description="Major facilitator superfamily (MFS) profile" evidence="9">
    <location>
        <begin position="228"/>
        <end position="408"/>
    </location>
</feature>
<evidence type="ECO:0000256" key="2">
    <source>
        <dbReference type="ARBA" id="ARBA00022448"/>
    </source>
</evidence>
<dbReference type="InterPro" id="IPR036259">
    <property type="entry name" value="MFS_trans_sf"/>
</dbReference>
<keyword evidence="3" id="KW-1003">Cell membrane</keyword>
<dbReference type="eggNOG" id="COG2814">
    <property type="taxonomic scope" value="Bacteria"/>
</dbReference>
<feature type="transmembrane region" description="Helical" evidence="8">
    <location>
        <begin position="262"/>
        <end position="283"/>
    </location>
</feature>
<feature type="transmembrane region" description="Helical" evidence="8">
    <location>
        <begin position="129"/>
        <end position="151"/>
    </location>
</feature>
<organism evidence="10 11">
    <name type="scientific">Thermotoga neapolitana (strain ATCC 49049 / DSM 4359 / NBRC 107923 / NS-E)</name>
    <dbReference type="NCBI Taxonomy" id="309803"/>
    <lineage>
        <taxon>Bacteria</taxon>
        <taxon>Thermotogati</taxon>
        <taxon>Thermotogota</taxon>
        <taxon>Thermotogae</taxon>
        <taxon>Thermotogales</taxon>
        <taxon>Thermotogaceae</taxon>
        <taxon>Thermotoga</taxon>
    </lineage>
</organism>
<dbReference type="STRING" id="309803.CTN_1534"/>
<sequence>MVQIYFTTDWRYFQLFLTELKSSECESSCYNLSCARRDSVRYRLVSIEFLVYGSMAVYSLLSQFLASEGLAKSQIGLLMAIMPISSLYANHLNFEIASAIGRVNWLKRVILSAGFLLWGLFLFEEFYVKLLFMAIFAFFFSATAPLAESVIVDITHQSRMNYGRIRLFGTFGFSFTALLMSALIRIGYVVIFVVFASLMILTFFVLKKVDEVELGDEEKSRSKKPLPIFFWLLLPVVIFGIAANNFNFVFLPVLIEERGYDVSLASLALSLMAITETPFLLWADEIVGKLGVGFLLSSGVFVVGLRNLLVTMANSPSSLLMVQLLQGWTYIVIYYSMMSLIRTFGPARIRAQKYFWIAMGIGPFVGSSTGGILAESLGMIGAYRIFGLVPMVVSLLVFLFLRRYERVS</sequence>
<evidence type="ECO:0000256" key="8">
    <source>
        <dbReference type="SAM" id="Phobius"/>
    </source>
</evidence>
<dbReference type="KEGG" id="tna:CTN_1534"/>
<feature type="transmembrane region" description="Helical" evidence="8">
    <location>
        <begin position="186"/>
        <end position="206"/>
    </location>
</feature>
<accession>B9K9S7</accession>
<dbReference type="EMBL" id="CP000916">
    <property type="protein sequence ID" value="ACM23710.1"/>
    <property type="molecule type" value="Genomic_DNA"/>
</dbReference>
<evidence type="ECO:0000256" key="3">
    <source>
        <dbReference type="ARBA" id="ARBA00022475"/>
    </source>
</evidence>
<keyword evidence="2" id="KW-0813">Transport</keyword>
<name>B9K9S7_THENN</name>
<feature type="transmembrane region" description="Helical" evidence="8">
    <location>
        <begin position="226"/>
        <end position="250"/>
    </location>
</feature>
<dbReference type="GO" id="GO:0030395">
    <property type="term" value="F:lactose binding"/>
    <property type="evidence" value="ECO:0007669"/>
    <property type="project" value="TreeGrafter"/>
</dbReference>
<comment type="subcellular location">
    <subcellularLocation>
        <location evidence="1">Cell inner membrane</location>
        <topology evidence="1">Multi-pass membrane protein</topology>
    </subcellularLocation>
</comment>
<reference evidence="10 11" key="1">
    <citation type="journal article" date="2009" name="Biosci. Biotechnol. Biochem.">
        <title>WeGAS: a web-based microbial genome annotation system.</title>
        <authorList>
            <person name="Lee D."/>
            <person name="Seo H."/>
            <person name="Park C."/>
            <person name="Park K."/>
        </authorList>
    </citation>
    <scope>NUCLEOTIDE SEQUENCE [LARGE SCALE GENOMIC DNA]</scope>
    <source>
        <strain evidence="11">ATCC 49049 / DSM 4359 / NBRC 107923 / NS-E</strain>
    </source>
</reference>
<dbReference type="HOGENOM" id="CLU_013133_6_1_0"/>